<accession>A0A1H7EC34</accession>
<evidence type="ECO:0000313" key="1">
    <source>
        <dbReference type="EMBL" id="SEK11459.1"/>
    </source>
</evidence>
<dbReference type="Proteomes" id="UP000198866">
    <property type="component" value="Unassembled WGS sequence"/>
</dbReference>
<keyword evidence="2" id="KW-1185">Reference proteome</keyword>
<protein>
    <submittedName>
        <fullName evidence="1">Uncharacterized protein</fullName>
    </submittedName>
</protein>
<dbReference type="STRING" id="667676.SAMN05192539_105215"/>
<proteinExistence type="predicted"/>
<sequence length="153" mass="16778">MCVQGAWAAHTNHAVGPWIVGRAAVVQGICSFGMTYAVTRLITWLAVRFRCDAPEPRAAKSIVLAIGWGCWSCRCSRTGWPGTPHIAAKIPPAASLGTIYCTADTFGRVGLDAHRAGDGVANNHRRRYGRQRDRGRHSPIRQECMTCQTTLRF</sequence>
<dbReference type="AlphaFoldDB" id="A0A1H7EC34"/>
<reference evidence="2" key="1">
    <citation type="submission" date="2016-10" db="EMBL/GenBank/DDBJ databases">
        <authorList>
            <person name="Varghese N."/>
            <person name="Submissions S."/>
        </authorList>
    </citation>
    <scope>NUCLEOTIDE SEQUENCE [LARGE SCALE GENOMIC DNA]</scope>
    <source>
        <strain evidence="2">LMG 26031</strain>
    </source>
</reference>
<name>A0A1H7EC34_9BURK</name>
<evidence type="ECO:0000313" key="2">
    <source>
        <dbReference type="Proteomes" id="UP000198866"/>
    </source>
</evidence>
<dbReference type="EMBL" id="FNYE01000052">
    <property type="protein sequence ID" value="SEK11459.1"/>
    <property type="molecule type" value="Genomic_DNA"/>
</dbReference>
<gene>
    <name evidence="1" type="ORF">SAMN05192539_105215</name>
</gene>
<organism evidence="1 2">
    <name type="scientific">Paraburkholderia diazotrophica</name>
    <dbReference type="NCBI Taxonomy" id="667676"/>
    <lineage>
        <taxon>Bacteria</taxon>
        <taxon>Pseudomonadati</taxon>
        <taxon>Pseudomonadota</taxon>
        <taxon>Betaproteobacteria</taxon>
        <taxon>Burkholderiales</taxon>
        <taxon>Burkholderiaceae</taxon>
        <taxon>Paraburkholderia</taxon>
    </lineage>
</organism>